<feature type="compositionally biased region" description="Low complexity" evidence="11">
    <location>
        <begin position="509"/>
        <end position="520"/>
    </location>
</feature>
<keyword evidence="7" id="KW-0238">DNA-binding</keyword>
<evidence type="ECO:0000256" key="11">
    <source>
        <dbReference type="SAM" id="MobiDB-lite"/>
    </source>
</evidence>
<reference evidence="13" key="1">
    <citation type="journal article" date="2023" name="Mol. Biol. Evol.">
        <title>Third-Generation Sequencing Reveals the Adaptive Role of the Epigenome in Three Deep-Sea Polychaetes.</title>
        <authorList>
            <person name="Perez M."/>
            <person name="Aroh O."/>
            <person name="Sun Y."/>
            <person name="Lan Y."/>
            <person name="Juniper S.K."/>
            <person name="Young C.R."/>
            <person name="Angers B."/>
            <person name="Qian P.Y."/>
        </authorList>
    </citation>
    <scope>NUCLEOTIDE SEQUENCE</scope>
    <source>
        <strain evidence="13">R07B-5</strain>
    </source>
</reference>
<dbReference type="InterPro" id="IPR036236">
    <property type="entry name" value="Znf_C2H2_sf"/>
</dbReference>
<keyword evidence="14" id="KW-1185">Reference proteome</keyword>
<evidence type="ECO:0000256" key="5">
    <source>
        <dbReference type="ARBA" id="ARBA00022833"/>
    </source>
</evidence>
<feature type="region of interest" description="Disordered" evidence="11">
    <location>
        <begin position="496"/>
        <end position="623"/>
    </location>
</feature>
<dbReference type="GO" id="GO:0008270">
    <property type="term" value="F:zinc ion binding"/>
    <property type="evidence" value="ECO:0007669"/>
    <property type="project" value="UniProtKB-KW"/>
</dbReference>
<dbReference type="PANTHER" id="PTHR16515">
    <property type="entry name" value="PR DOMAIN ZINC FINGER PROTEIN"/>
    <property type="match status" value="1"/>
</dbReference>
<feature type="compositionally biased region" description="Polar residues" evidence="11">
    <location>
        <begin position="548"/>
        <end position="560"/>
    </location>
</feature>
<feature type="domain" description="C2H2-type" evidence="12">
    <location>
        <begin position="277"/>
        <end position="304"/>
    </location>
</feature>
<dbReference type="PANTHER" id="PTHR16515:SF49">
    <property type="entry name" value="GASTRULA ZINC FINGER PROTEIN XLCGF49.1-LIKE-RELATED"/>
    <property type="match status" value="1"/>
</dbReference>
<keyword evidence="5" id="KW-0862">Zinc</keyword>
<dbReference type="GO" id="GO:0005634">
    <property type="term" value="C:nucleus"/>
    <property type="evidence" value="ECO:0007669"/>
    <property type="project" value="UniProtKB-SubCell"/>
</dbReference>
<keyword evidence="4 10" id="KW-0863">Zinc-finger</keyword>
<gene>
    <name evidence="13" type="ORF">NP493_180g03025</name>
</gene>
<evidence type="ECO:0000256" key="2">
    <source>
        <dbReference type="ARBA" id="ARBA00022723"/>
    </source>
</evidence>
<dbReference type="FunFam" id="3.30.160.60:FF:000395">
    <property type="entry name" value="zinc finger protein 513"/>
    <property type="match status" value="1"/>
</dbReference>
<name>A0AAD9UF03_RIDPI</name>
<feature type="compositionally biased region" description="Polar residues" evidence="11">
    <location>
        <begin position="425"/>
        <end position="445"/>
    </location>
</feature>
<dbReference type="Gene3D" id="3.30.160.60">
    <property type="entry name" value="Classic Zinc Finger"/>
    <property type="match status" value="3"/>
</dbReference>
<evidence type="ECO:0000256" key="1">
    <source>
        <dbReference type="ARBA" id="ARBA00004123"/>
    </source>
</evidence>
<sequence length="623" mass="68179">MCKHPPGVMLPDALMIKTEPTSPFSSDSVLDVESDTSVFASPLLSLSPFLPHSASPRCQRNVFQFHSPSHLASSTSFDRTSQKSDIEGGSNSDIGVGSPRRAMDCKGERGMSRGVEWGSGNEDSGVASSDGSSGKKCKRKPEKPNLEKIGRSQSIDSHSRLPYQQPDGAAPLPPFSSMLKHPSFTHLQVTPFHTPVPPSLFLPFPSSHIAPPGMHPQWPLCNRSIQQQHLKLPQQSTPQQPMAVDGMKALKPDPSKIVYCPFTEKVEEQRRAEDKTYVCPVCGQAFPSYNYLANHMVNHLPSEVVAKGPGDSNKVHLCKVCNRAFSRSDMLTRHMRLHTGLKPYECHICSQVFSRSDHLHTHLRTHTGEKPYKCPQCPYAAPRRDMITRHMRIHLKHWSRRRRGSPSHSSMSSLDSIDQATALNKQRNRSLSSIDSLESDQSPYRHTSLTSTESDTLTGHKGRNWSETSAESYEGTELPLPSAPGLVSSPYPWSIDSSESYPSPKKSHSWSFPSSGSTTSDLMPGGTDATASPKSQLSSDSLGGDIQLSLQKCSVASNSDSSEHNPAMSPSCDSEGQVSHDHSGTQTSHDHGGHVKHDTGDLLQPPEGSSRPRETEGDPHSNT</sequence>
<keyword evidence="3" id="KW-0677">Repeat</keyword>
<dbReference type="FunFam" id="3.30.160.60:FF:000303">
    <property type="entry name" value="Zinc finger protein 41"/>
    <property type="match status" value="1"/>
</dbReference>
<feature type="compositionally biased region" description="Basic and acidic residues" evidence="11">
    <location>
        <begin position="610"/>
        <end position="623"/>
    </location>
</feature>
<evidence type="ECO:0000256" key="10">
    <source>
        <dbReference type="PROSITE-ProRule" id="PRU00042"/>
    </source>
</evidence>
<accession>A0AAD9UF03</accession>
<organism evidence="13 14">
    <name type="scientific">Ridgeia piscesae</name>
    <name type="common">Tubeworm</name>
    <dbReference type="NCBI Taxonomy" id="27915"/>
    <lineage>
        <taxon>Eukaryota</taxon>
        <taxon>Metazoa</taxon>
        <taxon>Spiralia</taxon>
        <taxon>Lophotrochozoa</taxon>
        <taxon>Annelida</taxon>
        <taxon>Polychaeta</taxon>
        <taxon>Sedentaria</taxon>
        <taxon>Canalipalpata</taxon>
        <taxon>Sabellida</taxon>
        <taxon>Siboglinidae</taxon>
        <taxon>Ridgeia</taxon>
    </lineage>
</organism>
<feature type="region of interest" description="Disordered" evidence="11">
    <location>
        <begin position="395"/>
        <end position="414"/>
    </location>
</feature>
<evidence type="ECO:0000256" key="3">
    <source>
        <dbReference type="ARBA" id="ARBA00022737"/>
    </source>
</evidence>
<dbReference type="GO" id="GO:1990837">
    <property type="term" value="F:sequence-specific double-stranded DNA binding"/>
    <property type="evidence" value="ECO:0007669"/>
    <property type="project" value="UniProtKB-ARBA"/>
</dbReference>
<evidence type="ECO:0000259" key="12">
    <source>
        <dbReference type="PROSITE" id="PS50157"/>
    </source>
</evidence>
<feature type="compositionally biased region" description="Basic residues" evidence="11">
    <location>
        <begin position="395"/>
        <end position="405"/>
    </location>
</feature>
<feature type="compositionally biased region" description="Low complexity" evidence="11">
    <location>
        <begin position="447"/>
        <end position="457"/>
    </location>
</feature>
<evidence type="ECO:0000313" key="14">
    <source>
        <dbReference type="Proteomes" id="UP001209878"/>
    </source>
</evidence>
<feature type="compositionally biased region" description="Polar residues" evidence="11">
    <location>
        <begin position="529"/>
        <end position="541"/>
    </location>
</feature>
<feature type="compositionally biased region" description="Low complexity" evidence="11">
    <location>
        <begin position="123"/>
        <end position="134"/>
    </location>
</feature>
<feature type="compositionally biased region" description="Basic and acidic residues" evidence="11">
    <location>
        <begin position="578"/>
        <end position="600"/>
    </location>
</feature>
<dbReference type="Proteomes" id="UP001209878">
    <property type="component" value="Unassembled WGS sequence"/>
</dbReference>
<evidence type="ECO:0000313" key="13">
    <source>
        <dbReference type="EMBL" id="KAK2187022.1"/>
    </source>
</evidence>
<feature type="compositionally biased region" description="Basic and acidic residues" evidence="11">
    <location>
        <begin position="101"/>
        <end position="111"/>
    </location>
</feature>
<evidence type="ECO:0000256" key="4">
    <source>
        <dbReference type="ARBA" id="ARBA00022771"/>
    </source>
</evidence>
<proteinExistence type="predicted"/>
<comment type="subcellular location">
    <subcellularLocation>
        <location evidence="1">Nucleus</location>
    </subcellularLocation>
</comment>
<dbReference type="AlphaFoldDB" id="A0AAD9UF03"/>
<evidence type="ECO:0000256" key="9">
    <source>
        <dbReference type="ARBA" id="ARBA00023242"/>
    </source>
</evidence>
<dbReference type="InterPro" id="IPR050331">
    <property type="entry name" value="Zinc_finger"/>
</dbReference>
<dbReference type="SMART" id="SM00355">
    <property type="entry name" value="ZnF_C2H2"/>
    <property type="match status" value="4"/>
</dbReference>
<keyword evidence="2" id="KW-0479">Metal-binding</keyword>
<evidence type="ECO:0000256" key="7">
    <source>
        <dbReference type="ARBA" id="ARBA00023125"/>
    </source>
</evidence>
<keyword evidence="9" id="KW-0539">Nucleus</keyword>
<dbReference type="PROSITE" id="PS00028">
    <property type="entry name" value="ZINC_FINGER_C2H2_1"/>
    <property type="match status" value="3"/>
</dbReference>
<feature type="domain" description="C2H2-type" evidence="12">
    <location>
        <begin position="316"/>
        <end position="343"/>
    </location>
</feature>
<protein>
    <recommendedName>
        <fullName evidence="12">C2H2-type domain-containing protein</fullName>
    </recommendedName>
</protein>
<dbReference type="Pfam" id="PF00096">
    <property type="entry name" value="zf-C2H2"/>
    <property type="match status" value="4"/>
</dbReference>
<dbReference type="SUPFAM" id="SSF57667">
    <property type="entry name" value="beta-beta-alpha zinc fingers"/>
    <property type="match status" value="3"/>
</dbReference>
<feature type="domain" description="C2H2-type" evidence="12">
    <location>
        <begin position="344"/>
        <end position="371"/>
    </location>
</feature>
<keyword evidence="6" id="KW-0805">Transcription regulation</keyword>
<keyword evidence="8" id="KW-0804">Transcription</keyword>
<dbReference type="FunFam" id="3.30.160.60:FF:000787">
    <property type="entry name" value="Zinc finger protein 784"/>
    <property type="match status" value="1"/>
</dbReference>
<feature type="region of interest" description="Disordered" evidence="11">
    <location>
        <begin position="71"/>
        <end position="176"/>
    </location>
</feature>
<evidence type="ECO:0000256" key="8">
    <source>
        <dbReference type="ARBA" id="ARBA00023163"/>
    </source>
</evidence>
<feature type="region of interest" description="Disordered" evidence="11">
    <location>
        <begin position="425"/>
        <end position="483"/>
    </location>
</feature>
<dbReference type="PROSITE" id="PS50157">
    <property type="entry name" value="ZINC_FINGER_C2H2_2"/>
    <property type="match status" value="4"/>
</dbReference>
<dbReference type="GO" id="GO:0010468">
    <property type="term" value="P:regulation of gene expression"/>
    <property type="evidence" value="ECO:0007669"/>
    <property type="project" value="TreeGrafter"/>
</dbReference>
<evidence type="ECO:0000256" key="6">
    <source>
        <dbReference type="ARBA" id="ARBA00023015"/>
    </source>
</evidence>
<comment type="caution">
    <text evidence="13">The sequence shown here is derived from an EMBL/GenBank/DDBJ whole genome shotgun (WGS) entry which is preliminary data.</text>
</comment>
<dbReference type="EMBL" id="JAODUO010000180">
    <property type="protein sequence ID" value="KAK2187022.1"/>
    <property type="molecule type" value="Genomic_DNA"/>
</dbReference>
<feature type="domain" description="C2H2-type" evidence="12">
    <location>
        <begin position="372"/>
        <end position="394"/>
    </location>
</feature>
<dbReference type="InterPro" id="IPR013087">
    <property type="entry name" value="Znf_C2H2_type"/>
</dbReference>